<keyword evidence="1" id="KW-0732">Signal</keyword>
<evidence type="ECO:0000313" key="3">
    <source>
        <dbReference type="Proteomes" id="UP000766698"/>
    </source>
</evidence>
<dbReference type="Proteomes" id="UP000766698">
    <property type="component" value="Unassembled WGS sequence"/>
</dbReference>
<organism evidence="2 3">
    <name type="scientific">Streptomyces durbertensis</name>
    <dbReference type="NCBI Taxonomy" id="2448886"/>
    <lineage>
        <taxon>Bacteria</taxon>
        <taxon>Bacillati</taxon>
        <taxon>Actinomycetota</taxon>
        <taxon>Actinomycetes</taxon>
        <taxon>Kitasatosporales</taxon>
        <taxon>Streptomycetaceae</taxon>
        <taxon>Streptomyces</taxon>
    </lineage>
</organism>
<accession>A0ABR6EII9</accession>
<keyword evidence="3" id="KW-1185">Reference proteome</keyword>
<proteinExistence type="predicted"/>
<dbReference type="RefSeq" id="WP_182856490.1">
    <property type="nucleotide sequence ID" value="NZ_WMLF01000242.1"/>
</dbReference>
<feature type="signal peptide" evidence="1">
    <location>
        <begin position="1"/>
        <end position="30"/>
    </location>
</feature>
<evidence type="ECO:0000313" key="2">
    <source>
        <dbReference type="EMBL" id="MBB1245163.1"/>
    </source>
</evidence>
<reference evidence="3" key="1">
    <citation type="journal article" date="2020" name="Syst. Appl. Microbiol.">
        <title>Streptomyces alkaliterrae sp. nov., isolated from an alkaline soil, and emended descriptions of Streptomyces alkaliphilus, Streptomyces calidiresistens and Streptomyces durbertensis.</title>
        <authorList>
            <person name="Swiecimska M."/>
            <person name="Golinska P."/>
            <person name="Nouioui I."/>
            <person name="Wypij M."/>
            <person name="Rai M."/>
            <person name="Sangal V."/>
            <person name="Goodfellow M."/>
        </authorList>
    </citation>
    <scope>NUCLEOTIDE SEQUENCE [LARGE SCALE GENOMIC DNA]</scope>
    <source>
        <strain evidence="3">DSM 104538</strain>
    </source>
</reference>
<comment type="caution">
    <text evidence="2">The sequence shown here is derived from an EMBL/GenBank/DDBJ whole genome shotgun (WGS) entry which is preliminary data.</text>
</comment>
<evidence type="ECO:0000256" key="1">
    <source>
        <dbReference type="SAM" id="SignalP"/>
    </source>
</evidence>
<gene>
    <name evidence="2" type="ORF">GL263_16520</name>
</gene>
<sequence length="92" mass="9742">MMRKARMRGRVVMTVCSGLLVAGMGGAAHADSNDNLADPPLKCGAGLLSVGGERQSCVTEQHVDQQIVKHHSKSFDIVDFADVITPLDGLLP</sequence>
<dbReference type="EMBL" id="WMLF01000242">
    <property type="protein sequence ID" value="MBB1245163.1"/>
    <property type="molecule type" value="Genomic_DNA"/>
</dbReference>
<feature type="chain" id="PRO_5046343521" description="Secreted protein" evidence="1">
    <location>
        <begin position="31"/>
        <end position="92"/>
    </location>
</feature>
<evidence type="ECO:0008006" key="4">
    <source>
        <dbReference type="Google" id="ProtNLM"/>
    </source>
</evidence>
<name>A0ABR6EII9_9ACTN</name>
<protein>
    <recommendedName>
        <fullName evidence="4">Secreted protein</fullName>
    </recommendedName>
</protein>